<dbReference type="NCBIfam" id="TIGR03100">
    <property type="entry name" value="hydr1_PEP"/>
    <property type="match status" value="1"/>
</dbReference>
<dbReference type="Gene3D" id="3.40.50.1820">
    <property type="entry name" value="alpha/beta hydrolase"/>
    <property type="match status" value="1"/>
</dbReference>
<dbReference type="SUPFAM" id="SSF53474">
    <property type="entry name" value="alpha/beta-Hydrolases"/>
    <property type="match status" value="1"/>
</dbReference>
<dbReference type="PATRIC" id="fig|1648404.4.peg.1941"/>
<organism evidence="2 3">
    <name type="scientific">Aurantiacibacter atlanticus</name>
    <dbReference type="NCBI Taxonomy" id="1648404"/>
    <lineage>
        <taxon>Bacteria</taxon>
        <taxon>Pseudomonadati</taxon>
        <taxon>Pseudomonadota</taxon>
        <taxon>Alphaproteobacteria</taxon>
        <taxon>Sphingomonadales</taxon>
        <taxon>Erythrobacteraceae</taxon>
        <taxon>Aurantiacibacter</taxon>
    </lineage>
</organism>
<evidence type="ECO:0000313" key="2">
    <source>
        <dbReference type="EMBL" id="AKQ42177.1"/>
    </source>
</evidence>
<gene>
    <name evidence="2" type="ORF">CP97_09325</name>
</gene>
<protein>
    <submittedName>
        <fullName evidence="2">Esterase</fullName>
    </submittedName>
</protein>
<name>A0A0H4VBZ4_9SPHN</name>
<dbReference type="EMBL" id="CP011310">
    <property type="protein sequence ID" value="AKQ42177.1"/>
    <property type="molecule type" value="Genomic_DNA"/>
</dbReference>
<accession>A0A0H4VBZ4</accession>
<dbReference type="Pfam" id="PF12697">
    <property type="entry name" value="Abhydrolase_6"/>
    <property type="match status" value="1"/>
</dbReference>
<proteinExistence type="predicted"/>
<dbReference type="InterPro" id="IPR029058">
    <property type="entry name" value="AB_hydrolase_fold"/>
</dbReference>
<dbReference type="RefSeq" id="WP_048885703.1">
    <property type="nucleotide sequence ID" value="NZ_CP011310.1"/>
</dbReference>
<feature type="domain" description="AB hydrolase-1" evidence="1">
    <location>
        <begin position="28"/>
        <end position="239"/>
    </location>
</feature>
<evidence type="ECO:0000259" key="1">
    <source>
        <dbReference type="Pfam" id="PF12697"/>
    </source>
</evidence>
<dbReference type="STRING" id="1648404.CP97_09325"/>
<sequence length="264" mass="28243">MSRRHFTFDCEGETCFGSLDEAEGRVGLLLVSGGNELRSGAFGGQARLAAHIAAKGYPVMRYDRRGIGDSSGKNGGFRAAGPDIAAALTHFRQICPSLSRIVGFGNCDAASALMLEGGAGCDGVLLANPWTFDEDDEGPAPATIRARYAEKIRNPREWLRLLSGGVSLRKLLPGLRSAVQAGGGESTLSGEMRSTIEGFKGNLGFIIAGRDRTGKAFLESWGKDPRTSVRASADHAFSDHSDMEWLLDQLICALDEQARQFDMG</sequence>
<dbReference type="InterPro" id="IPR000073">
    <property type="entry name" value="AB_hydrolase_1"/>
</dbReference>
<evidence type="ECO:0000313" key="3">
    <source>
        <dbReference type="Proteomes" id="UP000059113"/>
    </source>
</evidence>
<reference evidence="2 3" key="1">
    <citation type="journal article" date="2015" name="Int. J. Syst. Evol. Microbiol.">
        <title>Erythrobacter atlanticus sp. nov., a bacterium from ocean sediment able to degrade polycyclic aromatic hydrocarbons.</title>
        <authorList>
            <person name="Zhuang L."/>
            <person name="Liu Y."/>
            <person name="Wang L."/>
            <person name="Wang W."/>
            <person name="Shao Z."/>
        </authorList>
    </citation>
    <scope>NUCLEOTIDE SEQUENCE [LARGE SCALE GENOMIC DNA]</scope>
    <source>
        <strain evidence="3">s21-N3</strain>
    </source>
</reference>
<dbReference type="KEGG" id="ery:CP97_09325"/>
<keyword evidence="3" id="KW-1185">Reference proteome</keyword>
<reference evidence="3" key="2">
    <citation type="submission" date="2015-04" db="EMBL/GenBank/DDBJ databases">
        <title>The complete genome sequence of Erythrobacter sp. s21-N3.</title>
        <authorList>
            <person name="Zhuang L."/>
            <person name="Liu Y."/>
            <person name="Shao Z."/>
        </authorList>
    </citation>
    <scope>NUCLEOTIDE SEQUENCE [LARGE SCALE GENOMIC DNA]</scope>
    <source>
        <strain evidence="3">s21-N3</strain>
    </source>
</reference>
<dbReference type="AlphaFoldDB" id="A0A0H4VBZ4"/>
<dbReference type="OrthoDB" id="249225at2"/>
<dbReference type="InterPro" id="IPR017531">
    <property type="entry name" value="Hydrolase-1_PEP"/>
</dbReference>
<dbReference type="Proteomes" id="UP000059113">
    <property type="component" value="Chromosome"/>
</dbReference>